<dbReference type="OrthoDB" id="3258476at2759"/>
<accession>A0A0D0DKC3</accession>
<name>A0A0D0DKC3_9AGAM</name>
<dbReference type="HOGENOM" id="CLU_3112048_0_0_1"/>
<reference evidence="1 2" key="1">
    <citation type="submission" date="2014-04" db="EMBL/GenBank/DDBJ databases">
        <authorList>
            <consortium name="DOE Joint Genome Institute"/>
            <person name="Kuo A."/>
            <person name="Kohler A."/>
            <person name="Jargeat P."/>
            <person name="Nagy L.G."/>
            <person name="Floudas D."/>
            <person name="Copeland A."/>
            <person name="Barry K.W."/>
            <person name="Cichocki N."/>
            <person name="Veneault-Fourrey C."/>
            <person name="LaButti K."/>
            <person name="Lindquist E.A."/>
            <person name="Lipzen A."/>
            <person name="Lundell T."/>
            <person name="Morin E."/>
            <person name="Murat C."/>
            <person name="Sun H."/>
            <person name="Tunlid A."/>
            <person name="Henrissat B."/>
            <person name="Grigoriev I.V."/>
            <person name="Hibbett D.S."/>
            <person name="Martin F."/>
            <person name="Nordberg H.P."/>
            <person name="Cantor M.N."/>
            <person name="Hua S.X."/>
        </authorList>
    </citation>
    <scope>NUCLEOTIDE SEQUENCE [LARGE SCALE GENOMIC DNA]</scope>
    <source>
        <strain evidence="1 2">Ve08.2h10</strain>
    </source>
</reference>
<evidence type="ECO:0000313" key="1">
    <source>
        <dbReference type="EMBL" id="KIK82154.1"/>
    </source>
</evidence>
<sequence>LLCLGYWNLLELIQLLDVEIVSQLLDVEGEEAELKDALDALDITHSRNGPA</sequence>
<feature type="non-terminal residue" evidence="1">
    <location>
        <position position="1"/>
    </location>
</feature>
<protein>
    <submittedName>
        <fullName evidence="1">Uncharacterized protein</fullName>
    </submittedName>
</protein>
<dbReference type="InParanoid" id="A0A0D0DKC3"/>
<dbReference type="AlphaFoldDB" id="A0A0D0DKC3"/>
<keyword evidence="2" id="KW-1185">Reference proteome</keyword>
<proteinExistence type="predicted"/>
<evidence type="ECO:0000313" key="2">
    <source>
        <dbReference type="Proteomes" id="UP000054538"/>
    </source>
</evidence>
<dbReference type="Proteomes" id="UP000054538">
    <property type="component" value="Unassembled WGS sequence"/>
</dbReference>
<organism evidence="1 2">
    <name type="scientific">Paxillus rubicundulus Ve08.2h10</name>
    <dbReference type="NCBI Taxonomy" id="930991"/>
    <lineage>
        <taxon>Eukaryota</taxon>
        <taxon>Fungi</taxon>
        <taxon>Dikarya</taxon>
        <taxon>Basidiomycota</taxon>
        <taxon>Agaricomycotina</taxon>
        <taxon>Agaricomycetes</taxon>
        <taxon>Agaricomycetidae</taxon>
        <taxon>Boletales</taxon>
        <taxon>Paxilineae</taxon>
        <taxon>Paxillaceae</taxon>
        <taxon>Paxillus</taxon>
    </lineage>
</organism>
<dbReference type="EMBL" id="KN825670">
    <property type="protein sequence ID" value="KIK82154.1"/>
    <property type="molecule type" value="Genomic_DNA"/>
</dbReference>
<reference evidence="2" key="2">
    <citation type="submission" date="2015-01" db="EMBL/GenBank/DDBJ databases">
        <title>Evolutionary Origins and Diversification of the Mycorrhizal Mutualists.</title>
        <authorList>
            <consortium name="DOE Joint Genome Institute"/>
            <consortium name="Mycorrhizal Genomics Consortium"/>
            <person name="Kohler A."/>
            <person name="Kuo A."/>
            <person name="Nagy L.G."/>
            <person name="Floudas D."/>
            <person name="Copeland A."/>
            <person name="Barry K.W."/>
            <person name="Cichocki N."/>
            <person name="Veneault-Fourrey C."/>
            <person name="LaButti K."/>
            <person name="Lindquist E.A."/>
            <person name="Lipzen A."/>
            <person name="Lundell T."/>
            <person name="Morin E."/>
            <person name="Murat C."/>
            <person name="Riley R."/>
            <person name="Ohm R."/>
            <person name="Sun H."/>
            <person name="Tunlid A."/>
            <person name="Henrissat B."/>
            <person name="Grigoriev I.V."/>
            <person name="Hibbett D.S."/>
            <person name="Martin F."/>
        </authorList>
    </citation>
    <scope>NUCLEOTIDE SEQUENCE [LARGE SCALE GENOMIC DNA]</scope>
    <source>
        <strain evidence="2">Ve08.2h10</strain>
    </source>
</reference>
<gene>
    <name evidence="1" type="ORF">PAXRUDRAFT_154426</name>
</gene>